<proteinExistence type="inferred from homology"/>
<keyword evidence="4 9" id="KW-0067">ATP-binding</keyword>
<dbReference type="Gene3D" id="1.10.240.10">
    <property type="entry name" value="Tyrosyl-Transfer RNA Synthetase"/>
    <property type="match status" value="1"/>
</dbReference>
<keyword evidence="3 9" id="KW-0547">Nucleotide-binding</keyword>
<dbReference type="Pfam" id="PF00579">
    <property type="entry name" value="tRNA-synt_1b"/>
    <property type="match status" value="1"/>
</dbReference>
<dbReference type="FunFam" id="1.10.240.10:FF:000001">
    <property type="entry name" value="Tyrosine--tRNA ligase"/>
    <property type="match status" value="1"/>
</dbReference>
<dbReference type="InterPro" id="IPR002307">
    <property type="entry name" value="Tyr-tRNA-ligase"/>
</dbReference>
<evidence type="ECO:0000313" key="13">
    <source>
        <dbReference type="Proteomes" id="UP000698800"/>
    </source>
</evidence>
<dbReference type="OrthoDB" id="337870at2759"/>
<dbReference type="EMBL" id="JAGHQL010000171">
    <property type="protein sequence ID" value="KAH0536948.1"/>
    <property type="molecule type" value="Genomic_DNA"/>
</dbReference>
<evidence type="ECO:0000256" key="5">
    <source>
        <dbReference type="ARBA" id="ARBA00022917"/>
    </source>
</evidence>
<dbReference type="GO" id="GO:0004831">
    <property type="term" value="F:tyrosine-tRNA ligase activity"/>
    <property type="evidence" value="ECO:0007669"/>
    <property type="project" value="UniProtKB-EC"/>
</dbReference>
<feature type="region of interest" description="Disordered" evidence="10">
    <location>
        <begin position="356"/>
        <end position="383"/>
    </location>
</feature>
<dbReference type="PRINTS" id="PR01040">
    <property type="entry name" value="TRNASYNTHTYR"/>
</dbReference>
<evidence type="ECO:0000256" key="9">
    <source>
        <dbReference type="RuleBase" id="RU361234"/>
    </source>
</evidence>
<protein>
    <recommendedName>
        <fullName evidence="1 9">Tyrosine--tRNA ligase</fullName>
        <ecNumber evidence="1 9">6.1.1.1</ecNumber>
    </recommendedName>
    <alternativeName>
        <fullName evidence="7 9">Tyrosyl-tRNA synthetase</fullName>
    </alternativeName>
</protein>
<comment type="similarity">
    <text evidence="9">Belongs to the class-I aminoacyl-tRNA synthetase family.</text>
</comment>
<keyword evidence="13" id="KW-1185">Reference proteome</keyword>
<dbReference type="EC" id="6.1.1.1" evidence="1 9"/>
<dbReference type="InterPro" id="IPR036986">
    <property type="entry name" value="S4_RNA-bd_sf"/>
</dbReference>
<dbReference type="NCBIfam" id="TIGR00234">
    <property type="entry name" value="tyrS"/>
    <property type="match status" value="1"/>
</dbReference>
<dbReference type="SUPFAM" id="SSF52374">
    <property type="entry name" value="Nucleotidylyl transferase"/>
    <property type="match status" value="1"/>
</dbReference>
<evidence type="ECO:0000256" key="8">
    <source>
        <dbReference type="ARBA" id="ARBA00048248"/>
    </source>
</evidence>
<comment type="caution">
    <text evidence="12">The sequence shown here is derived from an EMBL/GenBank/DDBJ whole genome shotgun (WGS) entry which is preliminary data.</text>
</comment>
<dbReference type="InterPro" id="IPR014729">
    <property type="entry name" value="Rossmann-like_a/b/a_fold"/>
</dbReference>
<reference evidence="12" key="1">
    <citation type="submission" date="2021-03" db="EMBL/GenBank/DDBJ databases">
        <title>Comparative genomics and phylogenomic investigation of the class Geoglossomycetes provide insights into ecological specialization and systematics.</title>
        <authorList>
            <person name="Melie T."/>
            <person name="Pirro S."/>
            <person name="Miller A.N."/>
            <person name="Quandt A."/>
        </authorList>
    </citation>
    <scope>NUCLEOTIDE SEQUENCE</scope>
    <source>
        <strain evidence="12">GBOQ0MN5Z8</strain>
    </source>
</reference>
<evidence type="ECO:0000313" key="12">
    <source>
        <dbReference type="EMBL" id="KAH0536948.1"/>
    </source>
</evidence>
<organism evidence="12 13">
    <name type="scientific">Glutinoglossum americanum</name>
    <dbReference type="NCBI Taxonomy" id="1670608"/>
    <lineage>
        <taxon>Eukaryota</taxon>
        <taxon>Fungi</taxon>
        <taxon>Dikarya</taxon>
        <taxon>Ascomycota</taxon>
        <taxon>Pezizomycotina</taxon>
        <taxon>Geoglossomycetes</taxon>
        <taxon>Geoglossales</taxon>
        <taxon>Geoglossaceae</taxon>
        <taxon>Glutinoglossum</taxon>
    </lineage>
</organism>
<dbReference type="PANTHER" id="PTHR11766">
    <property type="entry name" value="TYROSYL-TRNA SYNTHETASE"/>
    <property type="match status" value="1"/>
</dbReference>
<dbReference type="Pfam" id="PF16714">
    <property type="entry name" value="TyrRSs_C"/>
    <property type="match status" value="1"/>
</dbReference>
<name>A0A9P8HT26_9PEZI</name>
<evidence type="ECO:0000256" key="7">
    <source>
        <dbReference type="ARBA" id="ARBA00033323"/>
    </source>
</evidence>
<dbReference type="Proteomes" id="UP000698800">
    <property type="component" value="Unassembled WGS sequence"/>
</dbReference>
<keyword evidence="2 9" id="KW-0436">Ligase</keyword>
<dbReference type="GO" id="GO:0005739">
    <property type="term" value="C:mitochondrion"/>
    <property type="evidence" value="ECO:0007669"/>
    <property type="project" value="TreeGrafter"/>
</dbReference>
<dbReference type="InterPro" id="IPR002305">
    <property type="entry name" value="aa-tRNA-synth_Ic"/>
</dbReference>
<dbReference type="InterPro" id="IPR032005">
    <property type="entry name" value="TyrRSs_C"/>
</dbReference>
<evidence type="ECO:0000256" key="3">
    <source>
        <dbReference type="ARBA" id="ARBA00022741"/>
    </source>
</evidence>
<evidence type="ECO:0000256" key="4">
    <source>
        <dbReference type="ARBA" id="ARBA00022840"/>
    </source>
</evidence>
<dbReference type="GO" id="GO:0003723">
    <property type="term" value="F:RNA binding"/>
    <property type="evidence" value="ECO:0007669"/>
    <property type="project" value="InterPro"/>
</dbReference>
<dbReference type="GO" id="GO:0005829">
    <property type="term" value="C:cytosol"/>
    <property type="evidence" value="ECO:0007669"/>
    <property type="project" value="TreeGrafter"/>
</dbReference>
<evidence type="ECO:0000256" key="2">
    <source>
        <dbReference type="ARBA" id="ARBA00022598"/>
    </source>
</evidence>
<evidence type="ECO:0000256" key="1">
    <source>
        <dbReference type="ARBA" id="ARBA00013160"/>
    </source>
</evidence>
<evidence type="ECO:0000259" key="11">
    <source>
        <dbReference type="Pfam" id="PF16714"/>
    </source>
</evidence>
<sequence length="508" mass="56961">MSSRSITGRIIRPNIEICWGCSSLISSRRISQAYLRKTAEAEKQWQMKAEEIKAGKKESMLSILERRGFVDSIAGMVLDVHQLGGATAKVGDPTGRTTSREVQSSITRKANMVSMHYQLKKLWVNVEKYGRRYGFEWEWAWRRELVNNNAWMNKLPLMEILQLLGPGVRLGTMLGKQTVKHKMEKGDGMSFAEFMYPLLQAWDWWYMYDTKGIQVQIGGSDQFGNIVAGIDAVKYIKGHHPDPLTRQKMDHNAMPCGFTVPLLTTAAGKKFGKSEGNAVWLDKEMTSTFDLYQFFLRSADVDVGRYLKLFTFIPLPQIDAIMTEHMKDPGARKAQHTLAREFVELVHGADASKEAESQHRKLFRSPSQALSTPVEVESTDRPTPITATNAPAIHVTLPESLVLNQSVARVMYSAGLVASRSEGHRLAKNQGAYIGSKPGGGGGMGNNLDFTPIKLWNPTVTQDFLLDGQLLVLRTGKWKVKVVKVVSDEEFERLGLDAPGWKKDQNLE</sequence>
<feature type="domain" description="Tyrosyl-tRNA synthetase C-terminal" evidence="11">
    <location>
        <begin position="386"/>
        <end position="502"/>
    </location>
</feature>
<gene>
    <name evidence="12" type="ORF">FGG08_006213</name>
</gene>
<comment type="catalytic activity">
    <reaction evidence="8 9">
        <text>tRNA(Tyr) + L-tyrosine + ATP = L-tyrosyl-tRNA(Tyr) + AMP + diphosphate + H(+)</text>
        <dbReference type="Rhea" id="RHEA:10220"/>
        <dbReference type="Rhea" id="RHEA-COMP:9706"/>
        <dbReference type="Rhea" id="RHEA-COMP:9707"/>
        <dbReference type="ChEBI" id="CHEBI:15378"/>
        <dbReference type="ChEBI" id="CHEBI:30616"/>
        <dbReference type="ChEBI" id="CHEBI:33019"/>
        <dbReference type="ChEBI" id="CHEBI:58315"/>
        <dbReference type="ChEBI" id="CHEBI:78442"/>
        <dbReference type="ChEBI" id="CHEBI:78536"/>
        <dbReference type="ChEBI" id="CHEBI:456215"/>
        <dbReference type="EC" id="6.1.1.1"/>
    </reaction>
</comment>
<dbReference type="Gene3D" id="3.10.290.10">
    <property type="entry name" value="RNA-binding S4 domain"/>
    <property type="match status" value="1"/>
</dbReference>
<accession>A0A9P8HT26</accession>
<dbReference type="InterPro" id="IPR024088">
    <property type="entry name" value="Tyr-tRNA-ligase_bac-type"/>
</dbReference>
<dbReference type="AlphaFoldDB" id="A0A9P8HT26"/>
<keyword evidence="6 9" id="KW-0030">Aminoacyl-tRNA synthetase</keyword>
<dbReference type="GO" id="GO:0005524">
    <property type="term" value="F:ATP binding"/>
    <property type="evidence" value="ECO:0007669"/>
    <property type="project" value="UniProtKB-KW"/>
</dbReference>
<dbReference type="Gene3D" id="3.40.50.620">
    <property type="entry name" value="HUPs"/>
    <property type="match status" value="1"/>
</dbReference>
<dbReference type="PANTHER" id="PTHR11766:SF0">
    <property type="entry name" value="TYROSINE--TRNA LIGASE, MITOCHONDRIAL"/>
    <property type="match status" value="1"/>
</dbReference>
<keyword evidence="5 9" id="KW-0648">Protein biosynthesis</keyword>
<dbReference type="GO" id="GO:0006437">
    <property type="term" value="P:tyrosyl-tRNA aminoacylation"/>
    <property type="evidence" value="ECO:0007669"/>
    <property type="project" value="InterPro"/>
</dbReference>
<evidence type="ECO:0000256" key="6">
    <source>
        <dbReference type="ARBA" id="ARBA00023146"/>
    </source>
</evidence>
<evidence type="ECO:0000256" key="10">
    <source>
        <dbReference type="SAM" id="MobiDB-lite"/>
    </source>
</evidence>